<evidence type="ECO:0000256" key="4">
    <source>
        <dbReference type="SAM" id="MobiDB-lite"/>
    </source>
</evidence>
<dbReference type="Gene3D" id="1.25.40.20">
    <property type="entry name" value="Ankyrin repeat-containing domain"/>
    <property type="match status" value="2"/>
</dbReference>
<dbReference type="EMBL" id="FJOG01000021">
    <property type="protein sequence ID" value="CZR62512.1"/>
    <property type="molecule type" value="Genomic_DNA"/>
</dbReference>
<feature type="repeat" description="ANK" evidence="3">
    <location>
        <begin position="744"/>
        <end position="776"/>
    </location>
</feature>
<dbReference type="PANTHER" id="PTHR24198">
    <property type="entry name" value="ANKYRIN REPEAT AND PROTEIN KINASE DOMAIN-CONTAINING PROTEIN"/>
    <property type="match status" value="1"/>
</dbReference>
<dbReference type="PROSITE" id="PS50088">
    <property type="entry name" value="ANK_REPEAT"/>
    <property type="match status" value="3"/>
</dbReference>
<protein>
    <submittedName>
        <fullName evidence="5">Uncharacterized protein</fullName>
    </submittedName>
</protein>
<proteinExistence type="predicted"/>
<dbReference type="PROSITE" id="PS50297">
    <property type="entry name" value="ANK_REP_REGION"/>
    <property type="match status" value="1"/>
</dbReference>
<sequence length="1024" mass="112444">MDPLSIATTVTALAKLCSQVVILCNNLAGRYQSMRRALIVLRTEISTYQTALHHVQDLLLDQSGPLASYLGSKNEWTDSFDTALSACSITTSILISELEKALDAASGSFITYTLKEGDIKDLTNELRGQQSGVQLLVQTLQLQSTTDIIQLLHKNQDILKKVRKQTDRLSSTWGMHLNAETNETFSIFSLNIEDKRFGFDDELSRLGPYRRALIGQQEQQEQRPGAVPNLIDDDLLDLSIDALSPGRWTEELQHEFIEEPTRLAELDLLRMPIEDMLDDVEDKQIGSVHSMPTLSEERSIDTNDEPSRWPTTQPPTSGILLPMSKGPPKHPAIEEIQADQGPVTLHVRSDSTVPSEIIVATELEAGDEAMRDKNANSSTSGQAGVDIQSPATSLEVLEVRNSCLVAPKLGPLELESIRARDHTLYSALVGSLEGLVSLRQWPVKTPRSATTKALRYAAISGHKACLIWLLENLPKETLALEAETKNPNALHWAIIHGHRDICQILMTKFCVNCPCILNVRLGERLIQLKGWTALSLATHFGHDAIVAEILYKNVNNLTGTTRCKHRSLFAPKPSLIPPFHAGIGSLQYFLTFDFCSSASTSANFADLLALHSLGPGVNCLHLSGPKAGPPDQAVLNSGLQEKRALLVLRMLANIQKPNGDLKSSLGEDGAGLDAIQAAACGPHSSVLEKLLSLERSETLDKKLFKISKARKHISPLHLAAFWGQSENVKILLRNTESPDVLDHIGRTPLHFAASTGDPATVLQLMNAGAQIDFLGGLGWSDKYVTPLSLALDMGRWDTAKTLIQAGASLTEMLYPSSGMGRSDTILHFVVKSFHSRKTALKAMVLLRNGAASDVVNSQGLTPLDILVESYWRTQSHPSGSECMACLLKYGANPNRVRRKSDGNTLFHRLVQSGSEDGSLFQAVKIFLEFGADTRLKNRAGQDVVSIALSLRSKFEKNHVRFQKDDYLKVLRSLGYQTMTGNRFATKAHSRSHIPDRDRVVDYSLSKMGMSGRAEPFPPESGLPP</sequence>
<accession>A0A1L7XBW7</accession>
<dbReference type="AlphaFoldDB" id="A0A1L7XBW7"/>
<dbReference type="OrthoDB" id="5365701at2759"/>
<dbReference type="SMART" id="SM00248">
    <property type="entry name" value="ANK"/>
    <property type="match status" value="8"/>
</dbReference>
<gene>
    <name evidence="5" type="ORF">PAC_12409</name>
</gene>
<evidence type="ECO:0000256" key="2">
    <source>
        <dbReference type="ARBA" id="ARBA00023043"/>
    </source>
</evidence>
<dbReference type="InterPro" id="IPR036770">
    <property type="entry name" value="Ankyrin_rpt-contain_sf"/>
</dbReference>
<feature type="repeat" description="ANK" evidence="3">
    <location>
        <begin position="711"/>
        <end position="743"/>
    </location>
</feature>
<dbReference type="InterPro" id="IPR002110">
    <property type="entry name" value="Ankyrin_rpt"/>
</dbReference>
<evidence type="ECO:0000313" key="6">
    <source>
        <dbReference type="Proteomes" id="UP000184330"/>
    </source>
</evidence>
<reference evidence="5 6" key="1">
    <citation type="submission" date="2016-03" db="EMBL/GenBank/DDBJ databases">
        <authorList>
            <person name="Ploux O."/>
        </authorList>
    </citation>
    <scope>NUCLEOTIDE SEQUENCE [LARGE SCALE GENOMIC DNA]</scope>
    <source>
        <strain evidence="5 6">UAMH 11012</strain>
    </source>
</reference>
<keyword evidence="6" id="KW-1185">Reference proteome</keyword>
<evidence type="ECO:0000313" key="5">
    <source>
        <dbReference type="EMBL" id="CZR62512.1"/>
    </source>
</evidence>
<dbReference type="Pfam" id="PF12796">
    <property type="entry name" value="Ank_2"/>
    <property type="match status" value="2"/>
</dbReference>
<dbReference type="PANTHER" id="PTHR24198:SF165">
    <property type="entry name" value="ANKYRIN REPEAT-CONTAINING PROTEIN-RELATED"/>
    <property type="match status" value="1"/>
</dbReference>
<dbReference type="Proteomes" id="UP000184330">
    <property type="component" value="Unassembled WGS sequence"/>
</dbReference>
<feature type="compositionally biased region" description="Basic and acidic residues" evidence="4">
    <location>
        <begin position="295"/>
        <end position="307"/>
    </location>
</feature>
<keyword evidence="1" id="KW-0677">Repeat</keyword>
<keyword evidence="2 3" id="KW-0040">ANK repeat</keyword>
<name>A0A1L7XBW7_9HELO</name>
<dbReference type="STRING" id="576137.A0A1L7XBW7"/>
<evidence type="ECO:0000256" key="3">
    <source>
        <dbReference type="PROSITE-ProRule" id="PRU00023"/>
    </source>
</evidence>
<feature type="region of interest" description="Disordered" evidence="4">
    <location>
        <begin position="293"/>
        <end position="319"/>
    </location>
</feature>
<dbReference type="SUPFAM" id="SSF48403">
    <property type="entry name" value="Ankyrin repeat"/>
    <property type="match status" value="1"/>
</dbReference>
<evidence type="ECO:0000256" key="1">
    <source>
        <dbReference type="ARBA" id="ARBA00022737"/>
    </source>
</evidence>
<feature type="repeat" description="ANK" evidence="3">
    <location>
        <begin position="901"/>
        <end position="938"/>
    </location>
</feature>
<organism evidence="5 6">
    <name type="scientific">Phialocephala subalpina</name>
    <dbReference type="NCBI Taxonomy" id="576137"/>
    <lineage>
        <taxon>Eukaryota</taxon>
        <taxon>Fungi</taxon>
        <taxon>Dikarya</taxon>
        <taxon>Ascomycota</taxon>
        <taxon>Pezizomycotina</taxon>
        <taxon>Leotiomycetes</taxon>
        <taxon>Helotiales</taxon>
        <taxon>Mollisiaceae</taxon>
        <taxon>Phialocephala</taxon>
        <taxon>Phialocephala fortinii species complex</taxon>
    </lineage>
</organism>